<dbReference type="InterPro" id="IPR055247">
    <property type="entry name" value="InsJ-like_HTH"/>
</dbReference>
<proteinExistence type="inferred from homology"/>
<feature type="domain" description="Insertion element IS150 protein InsJ-like helix-turn-helix" evidence="3">
    <location>
        <begin position="9"/>
        <end position="56"/>
    </location>
</feature>
<feature type="region of interest" description="Disordered" evidence="2">
    <location>
        <begin position="117"/>
        <end position="139"/>
    </location>
</feature>
<dbReference type="Pfam" id="PF13518">
    <property type="entry name" value="HTH_28"/>
    <property type="match status" value="2"/>
</dbReference>
<dbReference type="KEGG" id="lae:LBAT_1190"/>
<dbReference type="InterPro" id="IPR036388">
    <property type="entry name" value="WH-like_DNA-bd_sf"/>
</dbReference>
<dbReference type="AlphaFoldDB" id="A0A0D6A1U7"/>
<evidence type="ECO:0000256" key="1">
    <source>
        <dbReference type="ARBA" id="ARBA00038232"/>
    </source>
</evidence>
<evidence type="ECO:0000313" key="7">
    <source>
        <dbReference type="Proteomes" id="UP000035709"/>
    </source>
</evidence>
<sequence length="179" mass="20572">MTKYQANTKLRAIKLYQKGVDLNQISKELNITNANEIDHWLKRYQQQGLSGLKAKQTKTKYGGKFKLKVLNWRKQHNTSYQTAALHFKVNNIGTIANWQKKFDISGVKALFVKQGRPAMKQGKAKEGNKQPRSPSELSELEALRLENRALRVENEYLKKLKALVQKRGHLPKKGKSSKN</sequence>
<keyword evidence="7" id="KW-1185">Reference proteome</keyword>
<dbReference type="SUPFAM" id="SSF46689">
    <property type="entry name" value="Homeodomain-like"/>
    <property type="match status" value="2"/>
</dbReference>
<dbReference type="KEGG" id="lae:LBAT_0255"/>
<dbReference type="RefSeq" id="WP_060459138.1">
    <property type="nucleotide sequence ID" value="NZ_AP014808.1"/>
</dbReference>
<dbReference type="EMBL" id="AP014808">
    <property type="protein sequence ID" value="BAQ57110.1"/>
    <property type="molecule type" value="Genomic_DNA"/>
</dbReference>
<feature type="domain" description="Insertion element IS150 protein InsJ-like helix-turn-helix" evidence="3">
    <location>
        <begin position="65"/>
        <end position="117"/>
    </location>
</feature>
<dbReference type="OrthoDB" id="2325011at2"/>
<evidence type="ECO:0000259" key="3">
    <source>
        <dbReference type="Pfam" id="PF13518"/>
    </source>
</evidence>
<protein>
    <submittedName>
        <fullName evidence="4">Transposase</fullName>
    </submittedName>
</protein>
<dbReference type="PANTHER" id="PTHR33795:SF1">
    <property type="entry name" value="INSERTION ELEMENT IS150 PROTEIN INSJ"/>
    <property type="match status" value="1"/>
</dbReference>
<name>A0A0D6A1U7_9LACO</name>
<dbReference type="KEGG" id="lae:LBAT_0721"/>
<evidence type="ECO:0000313" key="4">
    <source>
        <dbReference type="EMBL" id="BAQ56644.1"/>
    </source>
</evidence>
<dbReference type="EMBL" id="AP014808">
    <property type="protein sequence ID" value="BAQ57579.1"/>
    <property type="molecule type" value="Genomic_DNA"/>
</dbReference>
<accession>A0A0D6A1U7</accession>
<dbReference type="PATRIC" id="fig|1600.4.peg.1215"/>
<evidence type="ECO:0000313" key="5">
    <source>
        <dbReference type="EMBL" id="BAQ57110.1"/>
    </source>
</evidence>
<evidence type="ECO:0000256" key="2">
    <source>
        <dbReference type="SAM" id="MobiDB-lite"/>
    </source>
</evidence>
<reference evidence="4 7" key="1">
    <citation type="submission" date="2015-03" db="EMBL/GenBank/DDBJ databases">
        <title>Complete genome sequence of Lactobacillus acetotolerans NBRC 13120.</title>
        <authorList>
            <person name="Toh H."/>
            <person name="Morita H."/>
            <person name="Fujita N."/>
        </authorList>
    </citation>
    <scope>NUCLEOTIDE SEQUENCE [LARGE SCALE GENOMIC DNA]</scope>
    <source>
        <strain evidence="4 7">NBRC 13120</strain>
    </source>
</reference>
<gene>
    <name evidence="4" type="ORF">LBAT_0255</name>
    <name evidence="5" type="ORF">LBAT_0721</name>
    <name evidence="6" type="ORF">LBAT_1190</name>
</gene>
<comment type="similarity">
    <text evidence="1">Belongs to the IS150/IS1296 orfA family.</text>
</comment>
<dbReference type="Proteomes" id="UP000035709">
    <property type="component" value="Chromosome"/>
</dbReference>
<dbReference type="STRING" id="1600.LBAT_0255"/>
<dbReference type="EMBL" id="AP014808">
    <property type="protein sequence ID" value="BAQ56644.1"/>
    <property type="molecule type" value="Genomic_DNA"/>
</dbReference>
<dbReference type="InterPro" id="IPR009057">
    <property type="entry name" value="Homeodomain-like_sf"/>
</dbReference>
<dbReference type="InterPro" id="IPR052057">
    <property type="entry name" value="IS150/IS1296_orfA-like"/>
</dbReference>
<organism evidence="4 7">
    <name type="scientific">Lactobacillus acetotolerans</name>
    <dbReference type="NCBI Taxonomy" id="1600"/>
    <lineage>
        <taxon>Bacteria</taxon>
        <taxon>Bacillati</taxon>
        <taxon>Bacillota</taxon>
        <taxon>Bacilli</taxon>
        <taxon>Lactobacillales</taxon>
        <taxon>Lactobacillaceae</taxon>
        <taxon>Lactobacillus</taxon>
    </lineage>
</organism>
<dbReference type="PANTHER" id="PTHR33795">
    <property type="entry name" value="INSERTION ELEMENT IS150 PROTEIN INSJ"/>
    <property type="match status" value="1"/>
</dbReference>
<dbReference type="Gene3D" id="1.10.10.10">
    <property type="entry name" value="Winged helix-like DNA-binding domain superfamily/Winged helix DNA-binding domain"/>
    <property type="match status" value="1"/>
</dbReference>
<evidence type="ECO:0000313" key="6">
    <source>
        <dbReference type="EMBL" id="BAQ57579.1"/>
    </source>
</evidence>